<comment type="subcellular location">
    <subcellularLocation>
        <location evidence="1">Cell membrane</location>
        <topology evidence="1">Multi-pass membrane protein</topology>
    </subcellularLocation>
</comment>
<feature type="transmembrane region" description="Helical" evidence="7">
    <location>
        <begin position="7"/>
        <end position="28"/>
    </location>
</feature>
<evidence type="ECO:0000313" key="9">
    <source>
        <dbReference type="Proteomes" id="UP000505306"/>
    </source>
</evidence>
<accession>A0A6G6GLQ8</accession>
<organism evidence="8 9">
    <name type="scientific">Rasiella rasia</name>
    <dbReference type="NCBI Taxonomy" id="2744027"/>
    <lineage>
        <taxon>Bacteria</taxon>
        <taxon>Pseudomonadati</taxon>
        <taxon>Bacteroidota</taxon>
        <taxon>Flavobacteriia</taxon>
        <taxon>Flavobacteriales</taxon>
        <taxon>Flavobacteriaceae</taxon>
        <taxon>Rasiella</taxon>
    </lineage>
</organism>
<feature type="transmembrane region" description="Helical" evidence="7">
    <location>
        <begin position="48"/>
        <end position="74"/>
    </location>
</feature>
<keyword evidence="5 7" id="KW-1133">Transmembrane helix</keyword>
<evidence type="ECO:0000313" key="8">
    <source>
        <dbReference type="EMBL" id="QIE59499.1"/>
    </source>
</evidence>
<dbReference type="KEGG" id="mgel:G5B37_07970"/>
<keyword evidence="3" id="KW-1003">Cell membrane</keyword>
<feature type="transmembrane region" description="Helical" evidence="7">
    <location>
        <begin position="95"/>
        <end position="119"/>
    </location>
</feature>
<keyword evidence="9" id="KW-1185">Reference proteome</keyword>
<sequence>MNSQLFTLALIEIILSLIVSVGIIFVSYKLLKQLFFKNEDVQGDNMAFTVFTSGIIMSIGLILSEIVPSITNIIRIATTQNEAIDTITVVKYSCLYLFIGFVVALFINAAVFLLFSILTRGVNEFKAIKNHNLSVAILVVAILISITLIAKDSIELLISALVPYPEVSNFL</sequence>
<proteinExistence type="inferred from homology"/>
<evidence type="ECO:0000256" key="1">
    <source>
        <dbReference type="ARBA" id="ARBA00004651"/>
    </source>
</evidence>
<name>A0A6G6GLQ8_9FLAO</name>
<evidence type="ECO:0000256" key="4">
    <source>
        <dbReference type="ARBA" id="ARBA00022692"/>
    </source>
</evidence>
<protein>
    <submittedName>
        <fullName evidence="8">DUF350 domain-containing protein</fullName>
    </submittedName>
</protein>
<dbReference type="EMBL" id="CP049057">
    <property type="protein sequence ID" value="QIE59499.1"/>
    <property type="molecule type" value="Genomic_DNA"/>
</dbReference>
<dbReference type="Proteomes" id="UP000505306">
    <property type="component" value="Chromosome"/>
</dbReference>
<evidence type="ECO:0000256" key="3">
    <source>
        <dbReference type="ARBA" id="ARBA00022475"/>
    </source>
</evidence>
<evidence type="ECO:0000256" key="7">
    <source>
        <dbReference type="SAM" id="Phobius"/>
    </source>
</evidence>
<keyword evidence="6 7" id="KW-0472">Membrane</keyword>
<reference evidence="8 9" key="1">
    <citation type="submission" date="2020-02" db="EMBL/GenBank/DDBJ databases">
        <title>Complete genome sequence of Flavobacteriaceae bacterium.</title>
        <authorList>
            <person name="Kim S.-J."/>
            <person name="Kim Y.-S."/>
            <person name="Kim K.-H."/>
        </authorList>
    </citation>
    <scope>NUCLEOTIDE SEQUENCE [LARGE SCALE GENOMIC DNA]</scope>
    <source>
        <strain evidence="8 9">RR4-40</strain>
    </source>
</reference>
<comment type="similarity">
    <text evidence="2">Belongs to the UPF0719 family.</text>
</comment>
<dbReference type="Pfam" id="PF03994">
    <property type="entry name" value="DUF350"/>
    <property type="match status" value="1"/>
</dbReference>
<feature type="transmembrane region" description="Helical" evidence="7">
    <location>
        <begin position="131"/>
        <end position="150"/>
    </location>
</feature>
<keyword evidence="4 7" id="KW-0812">Transmembrane</keyword>
<evidence type="ECO:0000256" key="2">
    <source>
        <dbReference type="ARBA" id="ARBA00005779"/>
    </source>
</evidence>
<gene>
    <name evidence="8" type="ORF">G5B37_07970</name>
</gene>
<dbReference type="GO" id="GO:0005886">
    <property type="term" value="C:plasma membrane"/>
    <property type="evidence" value="ECO:0007669"/>
    <property type="project" value="UniProtKB-SubCell"/>
</dbReference>
<dbReference type="InterPro" id="IPR007140">
    <property type="entry name" value="DUF350"/>
</dbReference>
<dbReference type="AlphaFoldDB" id="A0A6G6GLQ8"/>
<evidence type="ECO:0000256" key="5">
    <source>
        <dbReference type="ARBA" id="ARBA00022989"/>
    </source>
</evidence>
<evidence type="ECO:0000256" key="6">
    <source>
        <dbReference type="ARBA" id="ARBA00023136"/>
    </source>
</evidence>
<dbReference type="RefSeq" id="WP_164679514.1">
    <property type="nucleotide sequence ID" value="NZ_CP049057.1"/>
</dbReference>